<dbReference type="eggNOG" id="ENOG502RFWZ">
    <property type="taxonomic scope" value="Eukaryota"/>
</dbReference>
<dbReference type="OMA" id="REYTHYY"/>
<dbReference type="VEuPathDB" id="FungiDB:KRP22_6196"/>
<dbReference type="Proteomes" id="UP000005238">
    <property type="component" value="Unassembled WGS sequence"/>
</dbReference>
<evidence type="ECO:0000313" key="2">
    <source>
        <dbReference type="EnsemblProtists" id="Phyra87580"/>
    </source>
</evidence>
<dbReference type="EnsemblProtists" id="Phyra87580">
    <property type="protein sequence ID" value="Phyra87580"/>
    <property type="gene ID" value="Phyra87580"/>
</dbReference>
<dbReference type="HOGENOM" id="CLU_031933_0_0_1"/>
<accession>H3H9N8</accession>
<dbReference type="EMBL" id="DS568068">
    <property type="status" value="NOT_ANNOTATED_CDS"/>
    <property type="molecule type" value="Genomic_DNA"/>
</dbReference>
<feature type="compositionally biased region" description="Low complexity" evidence="1">
    <location>
        <begin position="83"/>
        <end position="102"/>
    </location>
</feature>
<evidence type="ECO:0000313" key="3">
    <source>
        <dbReference type="Proteomes" id="UP000005238"/>
    </source>
</evidence>
<dbReference type="AlphaFoldDB" id="H3H9N8"/>
<sequence length="601" mass="64188">MARRSPLLNRATAAALHALDASGEDASGTPSAASGSAGASVTVPRSPTATPLAAGEGAEGSSPPTPPSSPGSSPVLAYLLGATPTVVSTPPGSPTTHSTSVGCQTDPTDGDLPRSAQAEPSGPSSIERQLLQLGHLVVGVARQRPRRVDSVLDSRLESATDLGEILSAAVAPARLSLAESEEIISLRDEIARLQAQCADSEDRLYAEVQQREKVEVFCTQATSDSNQAMDALRTDPNSFAPAVPTVPGSVDSQRLSMLANPFLTPGFTAPGAQTAWCQIQNQSVTPPIAKGVESPCSVAGIRALADWTDPAHPWQQVRQRMPEVPCLFGLDQNPPGSKISIRASGLARTVKMWRQFQGTSTDRTEKADLGLALWERRHWVQVAAVETYLRSEAQRLGVTDPSVVALRAAWTEYNKARNLRADRIRQQMLYRCWEWCIERTGKPRESITEFLLEPTYLQYSFEVIEWAPVSEDWLGELATLDDRQPWRNCWVDAPASHPFNTTFAPCNPQVPLFVPRGMTQAEVVSGLMVDPSLSSAMVTAPWAAQASVGGAPDQPSQEEANEDASESSPGHSPVPAPTNTSAAPQGSDLDVLANLASTTEV</sequence>
<organism evidence="2 3">
    <name type="scientific">Phytophthora ramorum</name>
    <name type="common">Sudden oak death agent</name>
    <dbReference type="NCBI Taxonomy" id="164328"/>
    <lineage>
        <taxon>Eukaryota</taxon>
        <taxon>Sar</taxon>
        <taxon>Stramenopiles</taxon>
        <taxon>Oomycota</taxon>
        <taxon>Peronosporomycetes</taxon>
        <taxon>Peronosporales</taxon>
        <taxon>Peronosporaceae</taxon>
        <taxon>Phytophthora</taxon>
    </lineage>
</organism>
<reference evidence="3" key="1">
    <citation type="journal article" date="2006" name="Science">
        <title>Phytophthora genome sequences uncover evolutionary origins and mechanisms of pathogenesis.</title>
        <authorList>
            <person name="Tyler B.M."/>
            <person name="Tripathy S."/>
            <person name="Zhang X."/>
            <person name="Dehal P."/>
            <person name="Jiang R.H."/>
            <person name="Aerts A."/>
            <person name="Arredondo F.D."/>
            <person name="Baxter L."/>
            <person name="Bensasson D."/>
            <person name="Beynon J.L."/>
            <person name="Chapman J."/>
            <person name="Damasceno C.M."/>
            <person name="Dorrance A.E."/>
            <person name="Dou D."/>
            <person name="Dickerman A.W."/>
            <person name="Dubchak I.L."/>
            <person name="Garbelotto M."/>
            <person name="Gijzen M."/>
            <person name="Gordon S.G."/>
            <person name="Govers F."/>
            <person name="Grunwald N.J."/>
            <person name="Huang W."/>
            <person name="Ivors K.L."/>
            <person name="Jones R.W."/>
            <person name="Kamoun S."/>
            <person name="Krampis K."/>
            <person name="Lamour K.H."/>
            <person name="Lee M.K."/>
            <person name="McDonald W.H."/>
            <person name="Medina M."/>
            <person name="Meijer H.J."/>
            <person name="Nordberg E.K."/>
            <person name="Maclean D.J."/>
            <person name="Ospina-Giraldo M.D."/>
            <person name="Morris P.F."/>
            <person name="Phuntumart V."/>
            <person name="Putnam N.H."/>
            <person name="Rash S."/>
            <person name="Rose J.K."/>
            <person name="Sakihama Y."/>
            <person name="Salamov A.A."/>
            <person name="Savidor A."/>
            <person name="Scheuring C.F."/>
            <person name="Smith B.M."/>
            <person name="Sobral B.W."/>
            <person name="Terry A."/>
            <person name="Torto-Alalibo T.A."/>
            <person name="Win J."/>
            <person name="Xu Z."/>
            <person name="Zhang H."/>
            <person name="Grigoriev I.V."/>
            <person name="Rokhsar D.S."/>
            <person name="Boore J.L."/>
        </authorList>
    </citation>
    <scope>NUCLEOTIDE SEQUENCE [LARGE SCALE GENOMIC DNA]</scope>
    <source>
        <strain evidence="3">Pr102</strain>
    </source>
</reference>
<protein>
    <submittedName>
        <fullName evidence="2">Uncharacterized protein</fullName>
    </submittedName>
</protein>
<dbReference type="InParanoid" id="H3H9N8"/>
<evidence type="ECO:0000256" key="1">
    <source>
        <dbReference type="SAM" id="MobiDB-lite"/>
    </source>
</evidence>
<dbReference type="VEuPathDB" id="FungiDB:KRP23_12176"/>
<feature type="region of interest" description="Disordered" evidence="1">
    <location>
        <begin position="21"/>
        <end position="125"/>
    </location>
</feature>
<feature type="compositionally biased region" description="Low complexity" evidence="1">
    <location>
        <begin position="21"/>
        <end position="44"/>
    </location>
</feature>
<feature type="region of interest" description="Disordered" evidence="1">
    <location>
        <begin position="544"/>
        <end position="601"/>
    </location>
</feature>
<proteinExistence type="predicted"/>
<reference evidence="2" key="2">
    <citation type="submission" date="2015-06" db="UniProtKB">
        <authorList>
            <consortium name="EnsemblProtists"/>
        </authorList>
    </citation>
    <scope>IDENTIFICATION</scope>
    <source>
        <strain evidence="2">Pr102</strain>
    </source>
</reference>
<keyword evidence="3" id="KW-1185">Reference proteome</keyword>
<name>H3H9N8_PHYRM</name>